<dbReference type="OrthoDB" id="10266662at2759"/>
<feature type="compositionally biased region" description="Basic residues" evidence="4">
    <location>
        <begin position="1"/>
        <end position="13"/>
    </location>
</feature>
<comment type="caution">
    <text evidence="5">The sequence shown here is derived from an EMBL/GenBank/DDBJ whole genome shotgun (WGS) entry which is preliminary data.</text>
</comment>
<keyword evidence="6" id="KW-1185">Reference proteome</keyword>
<dbReference type="AlphaFoldDB" id="A0A314ZKT9"/>
<dbReference type="PANTHER" id="PTHR12687">
    <property type="entry name" value="NUCLEOLAR COMPLEX 2 AND RAD4-RELATED"/>
    <property type="match status" value="1"/>
</dbReference>
<accession>A0A314ZKT9</accession>
<sequence length="729" mass="82574">MGKLGKKARKFSKKNLQSVLRRNRKLNSKFNKKKTSKRGGQQDTAKEPKKDAIVLSDARNTEAEYIEDNPLDAIFSEDDSDVFGDDSDSDGYLSEDSSHLQAHSEIENSQEGNFGSSSSALSVQNSEIHLELVKKTKKLDKLKEKDPEFSNFLKSYHKGSQQLRNKVYADEDEISDEDMQPDNVGGVNFNGGKLLTSSAIDSWCQLVREHQSVPALTSLLNGYRAACRYGAESTRVIDADSCHGIQNSETFCKTLIFMLNEADNIFRGLMGLSSSNPKKEKNLDLTKNSKWNTLKPLIKSYLRSTLFLLNEVNDSEILAFSLARIRASMTFFVAFPSLLRRLIKIAVHLWATGRGTISSLSFLIIRDVACVFRSDCFDTCFVNTYKSFIGHCQFLEPVLFQHIQFLRNSFVDLCSVDLQKASRKASVSIQQLAKILKQGLLTKKKEAVKKICSWQYTSCIDLWVMFISANIHDYDLHPLLFTIIQIINGVAVLFSGPRYLPLRIKCIQWLNHLSSSTGIFIPVASMVLDILEYKIGKDVGKPGKDTNILCSVKELPRTVCSICYRTACSALCSVESSYFFPDLATIPLVRLRKFHEITTIESFKRIVKRLFDQVEQNIEFVRKKRDEVPFSPKDQQSVESFLQLEKHSGNTSFTQYYKSIVDKAASRNLAFFEKFSEAEEITKKAQKKIKQSQKERVTEGVNGRHSGKRKGTVSVDGSREGKMRRKEKS</sequence>
<comment type="subcellular location">
    <subcellularLocation>
        <location evidence="1">Nucleus</location>
    </subcellularLocation>
</comment>
<evidence type="ECO:0000256" key="1">
    <source>
        <dbReference type="ARBA" id="ARBA00004123"/>
    </source>
</evidence>
<gene>
    <name evidence="5" type="ORF">Pyn_38872</name>
</gene>
<feature type="compositionally biased region" description="Polar residues" evidence="4">
    <location>
        <begin position="107"/>
        <end position="120"/>
    </location>
</feature>
<dbReference type="Pfam" id="PF03715">
    <property type="entry name" value="Noc2"/>
    <property type="match status" value="1"/>
</dbReference>
<dbReference type="EMBL" id="PJQY01000127">
    <property type="protein sequence ID" value="PQQ18004.1"/>
    <property type="molecule type" value="Genomic_DNA"/>
</dbReference>
<dbReference type="Proteomes" id="UP000250321">
    <property type="component" value="Unassembled WGS sequence"/>
</dbReference>
<protein>
    <submittedName>
        <fullName evidence="5">Nucleolar complex protein 2 homolog</fullName>
    </submittedName>
</protein>
<feature type="region of interest" description="Disordered" evidence="4">
    <location>
        <begin position="1"/>
        <end position="120"/>
    </location>
</feature>
<reference evidence="5 6" key="1">
    <citation type="submission" date="2018-02" db="EMBL/GenBank/DDBJ databases">
        <title>Draft genome of wild Prunus yedoensis var. nudiflora.</title>
        <authorList>
            <person name="Baek S."/>
            <person name="Kim J.-H."/>
            <person name="Choi K."/>
            <person name="Kim G.-B."/>
            <person name="Cho A."/>
            <person name="Jang H."/>
            <person name="Shin C.-H."/>
            <person name="Yu H.-J."/>
            <person name="Mun J.-H."/>
        </authorList>
    </citation>
    <scope>NUCLEOTIDE SEQUENCE [LARGE SCALE GENOMIC DNA]</scope>
    <source>
        <strain evidence="6">cv. Jeju island</strain>
        <tissue evidence="5">Leaf</tissue>
    </source>
</reference>
<dbReference type="STRING" id="2094558.A0A314ZKT9"/>
<feature type="compositionally biased region" description="Basic residues" evidence="4">
    <location>
        <begin position="21"/>
        <end position="37"/>
    </location>
</feature>
<evidence type="ECO:0000256" key="2">
    <source>
        <dbReference type="ARBA" id="ARBA00005907"/>
    </source>
</evidence>
<proteinExistence type="inferred from homology"/>
<dbReference type="GO" id="GO:0005654">
    <property type="term" value="C:nucleoplasm"/>
    <property type="evidence" value="ECO:0007669"/>
    <property type="project" value="TreeGrafter"/>
</dbReference>
<organism evidence="5 6">
    <name type="scientific">Prunus yedoensis var. nudiflora</name>
    <dbReference type="NCBI Taxonomy" id="2094558"/>
    <lineage>
        <taxon>Eukaryota</taxon>
        <taxon>Viridiplantae</taxon>
        <taxon>Streptophyta</taxon>
        <taxon>Embryophyta</taxon>
        <taxon>Tracheophyta</taxon>
        <taxon>Spermatophyta</taxon>
        <taxon>Magnoliopsida</taxon>
        <taxon>eudicotyledons</taxon>
        <taxon>Gunneridae</taxon>
        <taxon>Pentapetalae</taxon>
        <taxon>rosids</taxon>
        <taxon>fabids</taxon>
        <taxon>Rosales</taxon>
        <taxon>Rosaceae</taxon>
        <taxon>Amygdaloideae</taxon>
        <taxon>Amygdaleae</taxon>
        <taxon>Prunus</taxon>
    </lineage>
</organism>
<evidence type="ECO:0000313" key="5">
    <source>
        <dbReference type="EMBL" id="PQQ18004.1"/>
    </source>
</evidence>
<evidence type="ECO:0000256" key="4">
    <source>
        <dbReference type="SAM" id="MobiDB-lite"/>
    </source>
</evidence>
<keyword evidence="3" id="KW-0539">Nucleus</keyword>
<dbReference type="GO" id="GO:0030690">
    <property type="term" value="C:Noc1p-Noc2p complex"/>
    <property type="evidence" value="ECO:0007669"/>
    <property type="project" value="TreeGrafter"/>
</dbReference>
<evidence type="ECO:0000313" key="6">
    <source>
        <dbReference type="Proteomes" id="UP000250321"/>
    </source>
</evidence>
<dbReference type="PANTHER" id="PTHR12687:SF8">
    <property type="entry name" value="PROTEIN REBELOTE"/>
    <property type="match status" value="1"/>
</dbReference>
<dbReference type="GO" id="GO:0042273">
    <property type="term" value="P:ribosomal large subunit biogenesis"/>
    <property type="evidence" value="ECO:0007669"/>
    <property type="project" value="TreeGrafter"/>
</dbReference>
<feature type="compositionally biased region" description="Basic and acidic residues" evidence="4">
    <location>
        <begin position="96"/>
        <end position="106"/>
    </location>
</feature>
<feature type="compositionally biased region" description="Acidic residues" evidence="4">
    <location>
        <begin position="64"/>
        <end position="89"/>
    </location>
</feature>
<name>A0A314ZKT9_PRUYE</name>
<dbReference type="GO" id="GO:0030691">
    <property type="term" value="C:Noc2p-Noc3p complex"/>
    <property type="evidence" value="ECO:0007669"/>
    <property type="project" value="TreeGrafter"/>
</dbReference>
<dbReference type="GO" id="GO:0005730">
    <property type="term" value="C:nucleolus"/>
    <property type="evidence" value="ECO:0007669"/>
    <property type="project" value="TreeGrafter"/>
</dbReference>
<evidence type="ECO:0000256" key="3">
    <source>
        <dbReference type="ARBA" id="ARBA00023242"/>
    </source>
</evidence>
<dbReference type="InterPro" id="IPR005343">
    <property type="entry name" value="Noc2"/>
</dbReference>
<comment type="similarity">
    <text evidence="2">Belongs to the NOC2 family.</text>
</comment>
<feature type="region of interest" description="Disordered" evidence="4">
    <location>
        <begin position="686"/>
        <end position="729"/>
    </location>
</feature>